<feature type="coiled-coil region" evidence="15">
    <location>
        <begin position="66"/>
        <end position="104"/>
    </location>
</feature>
<dbReference type="GO" id="GO:0045259">
    <property type="term" value="C:proton-transporting ATP synthase complex"/>
    <property type="evidence" value="ECO:0007669"/>
    <property type="project" value="UniProtKB-KW"/>
</dbReference>
<dbReference type="GO" id="GO:0012505">
    <property type="term" value="C:endomembrane system"/>
    <property type="evidence" value="ECO:0007669"/>
    <property type="project" value="UniProtKB-SubCell"/>
</dbReference>
<comment type="subunit">
    <text evidence="13">F-type ATPases have 2 components, F(1) - the catalytic core - and F(0) - the membrane proton channel. F(1) has five subunits: alpha(3), beta(3), gamma(1), delta(1), epsilon(1). F(0) has three main subunits: a(1), b(2) and c(10-14). The alpha and beta chains form an alternating ring which encloses part of the gamma chain. F(1) is attached to F(0) by a central stalk formed by the gamma and epsilon chains, while a peripheral stalk is formed by the delta and b chains.</text>
</comment>
<dbReference type="InterPro" id="IPR050059">
    <property type="entry name" value="ATP_synthase_B_chain"/>
</dbReference>
<dbReference type="InterPro" id="IPR002146">
    <property type="entry name" value="ATP_synth_b/b'su_bac/chlpt"/>
</dbReference>
<dbReference type="Proteomes" id="UP000002745">
    <property type="component" value="Chromosome"/>
</dbReference>
<accession>C6XRB8</accession>
<evidence type="ECO:0000256" key="6">
    <source>
        <dbReference type="ARBA" id="ARBA00022989"/>
    </source>
</evidence>
<evidence type="ECO:0000256" key="15">
    <source>
        <dbReference type="SAM" id="Coils"/>
    </source>
</evidence>
<evidence type="ECO:0000256" key="2">
    <source>
        <dbReference type="ARBA" id="ARBA00022448"/>
    </source>
</evidence>
<dbReference type="RefSeq" id="WP_015826900.1">
    <property type="nucleotide sequence ID" value="NC_012982.1"/>
</dbReference>
<evidence type="ECO:0000256" key="8">
    <source>
        <dbReference type="ARBA" id="ARBA00023136"/>
    </source>
</evidence>
<keyword evidence="13" id="KW-0997">Cell inner membrane</keyword>
<dbReference type="GO" id="GO:0046961">
    <property type="term" value="F:proton-transporting ATPase activity, rotational mechanism"/>
    <property type="evidence" value="ECO:0007669"/>
    <property type="project" value="TreeGrafter"/>
</dbReference>
<dbReference type="GO" id="GO:0005886">
    <property type="term" value="C:plasma membrane"/>
    <property type="evidence" value="ECO:0007669"/>
    <property type="project" value="UniProtKB-SubCell"/>
</dbReference>
<dbReference type="PANTHER" id="PTHR33445">
    <property type="entry name" value="ATP SYNTHASE SUBUNIT B', CHLOROPLASTIC"/>
    <property type="match status" value="1"/>
</dbReference>
<evidence type="ECO:0000313" key="17">
    <source>
        <dbReference type="Proteomes" id="UP000002745"/>
    </source>
</evidence>
<evidence type="ECO:0000313" key="16">
    <source>
        <dbReference type="EMBL" id="ACT58750.1"/>
    </source>
</evidence>
<sequence length="178" mass="18700">MATTPAHGAEAASGIFPPLNDYASYPSQIFWLALTFGVLYLFMSRMILPRIGGAIDRRADSITQDLEEASRMSDRASAAQQSLEKELAEARAKARATAAQAKAEIEAEVAAETAKTEAEVDARLASAATRIAEVQASAMKNVEDVASMTAANIVNKLIGVSVSKDDAAKAVSAVLKGN</sequence>
<dbReference type="GO" id="GO:0046933">
    <property type="term" value="F:proton-transporting ATP synthase activity, rotational mechanism"/>
    <property type="evidence" value="ECO:0007669"/>
    <property type="project" value="UniProtKB-UniRule"/>
</dbReference>
<proteinExistence type="inferred from homology"/>
<keyword evidence="9 13" id="KW-0066">ATP synthesis</keyword>
<comment type="function">
    <text evidence="10 13">F(1)F(0) ATP synthase produces ATP from ADP in the presence of a proton or sodium gradient. F-type ATPases consist of two structural domains, F(1) containing the extramembraneous catalytic core and F(0) containing the membrane proton channel, linked together by a central stalk and a peripheral stalk. During catalysis, ATP synthesis in the catalytic domain of F(1) is coupled via a rotary mechanism of the central stalk subunits to proton translocation.</text>
</comment>
<comment type="similarity">
    <text evidence="1 13 14">Belongs to the ATPase B chain family.</text>
</comment>
<dbReference type="KEGG" id="hba:Hbal_1056"/>
<dbReference type="OrthoDB" id="9805716at2"/>
<keyword evidence="5 13" id="KW-0375">Hydrogen ion transport</keyword>
<evidence type="ECO:0000256" key="13">
    <source>
        <dbReference type="HAMAP-Rule" id="MF_01398"/>
    </source>
</evidence>
<organism evidence="16 17">
    <name type="scientific">Hirschia baltica (strain ATCC 49814 / DSM 5838 / IFAM 1418)</name>
    <dbReference type="NCBI Taxonomy" id="582402"/>
    <lineage>
        <taxon>Bacteria</taxon>
        <taxon>Pseudomonadati</taxon>
        <taxon>Pseudomonadota</taxon>
        <taxon>Alphaproteobacteria</taxon>
        <taxon>Hyphomonadales</taxon>
        <taxon>Hyphomonadaceae</taxon>
        <taxon>Hirschia</taxon>
    </lineage>
</organism>
<evidence type="ECO:0000256" key="9">
    <source>
        <dbReference type="ARBA" id="ARBA00023310"/>
    </source>
</evidence>
<dbReference type="PANTHER" id="PTHR33445:SF1">
    <property type="entry name" value="ATP SYNTHASE SUBUNIT B"/>
    <property type="match status" value="1"/>
</dbReference>
<dbReference type="EMBL" id="CP001678">
    <property type="protein sequence ID" value="ACT58750.1"/>
    <property type="molecule type" value="Genomic_DNA"/>
</dbReference>
<evidence type="ECO:0000256" key="5">
    <source>
        <dbReference type="ARBA" id="ARBA00022781"/>
    </source>
</evidence>
<evidence type="ECO:0000256" key="1">
    <source>
        <dbReference type="ARBA" id="ARBA00005513"/>
    </source>
</evidence>
<name>C6XRB8_HIRBI</name>
<keyword evidence="15" id="KW-0175">Coiled coil</keyword>
<dbReference type="HAMAP" id="MF_01398">
    <property type="entry name" value="ATP_synth_b_bprime"/>
    <property type="match status" value="1"/>
</dbReference>
<keyword evidence="7 13" id="KW-0406">Ion transport</keyword>
<keyword evidence="8 13" id="KW-0472">Membrane</keyword>
<dbReference type="CDD" id="cd06503">
    <property type="entry name" value="ATP-synt_Fo_b"/>
    <property type="match status" value="1"/>
</dbReference>
<dbReference type="HOGENOM" id="CLU_079215_1_2_5"/>
<evidence type="ECO:0000256" key="11">
    <source>
        <dbReference type="ARBA" id="ARBA00025614"/>
    </source>
</evidence>
<dbReference type="eggNOG" id="COG0711">
    <property type="taxonomic scope" value="Bacteria"/>
</dbReference>
<comment type="function">
    <text evidence="11">Component of the F(0) channel, it forms part of the peripheral stalk, linking F(1) to F(0). The b'-subunit is a diverged and duplicated form of b found in plants and photosynthetic bacteria.</text>
</comment>
<protein>
    <recommendedName>
        <fullName evidence="13">ATP synthase subunit b</fullName>
    </recommendedName>
    <alternativeName>
        <fullName evidence="13">ATP synthase F(0) sector subunit b</fullName>
    </alternativeName>
    <alternativeName>
        <fullName evidence="13">ATPase subunit I</fullName>
    </alternativeName>
    <alternativeName>
        <fullName evidence="13">F-type ATPase subunit b</fullName>
        <shortName evidence="13">F-ATPase subunit b</shortName>
    </alternativeName>
</protein>
<keyword evidence="13" id="KW-1003">Cell membrane</keyword>
<keyword evidence="3 13" id="KW-0138">CF(0)</keyword>
<keyword evidence="17" id="KW-1185">Reference proteome</keyword>
<comment type="subcellular location">
    <subcellularLocation>
        <location evidence="13">Cell inner membrane</location>
        <topology evidence="13">Single-pass membrane protein</topology>
    </subcellularLocation>
    <subcellularLocation>
        <location evidence="12">Endomembrane system</location>
        <topology evidence="12">Single-pass membrane protein</topology>
    </subcellularLocation>
</comment>
<keyword evidence="6 13" id="KW-1133">Transmembrane helix</keyword>
<feature type="transmembrane region" description="Helical" evidence="13">
    <location>
        <begin position="29"/>
        <end position="48"/>
    </location>
</feature>
<evidence type="ECO:0000256" key="14">
    <source>
        <dbReference type="RuleBase" id="RU003848"/>
    </source>
</evidence>
<dbReference type="AlphaFoldDB" id="C6XRB8"/>
<reference evidence="17" key="1">
    <citation type="journal article" date="2011" name="J. Bacteriol.">
        <title>Genome sequences of eight morphologically diverse alphaproteobacteria.</title>
        <authorList>
            <consortium name="US DOE Joint Genome Institute"/>
            <person name="Brown P.J."/>
            <person name="Kysela D.T."/>
            <person name="Buechlein A."/>
            <person name="Hemmerich C."/>
            <person name="Brun Y.V."/>
        </authorList>
    </citation>
    <scope>NUCLEOTIDE SEQUENCE [LARGE SCALE GENOMIC DNA]</scope>
    <source>
        <strain evidence="17">ATCC 49814 / DSM 5838 / IFAM 1418</strain>
    </source>
</reference>
<evidence type="ECO:0000256" key="7">
    <source>
        <dbReference type="ARBA" id="ARBA00023065"/>
    </source>
</evidence>
<evidence type="ECO:0000256" key="12">
    <source>
        <dbReference type="ARBA" id="ARBA00037847"/>
    </source>
</evidence>
<gene>
    <name evidence="13" type="primary">atpF</name>
    <name evidence="16" type="ordered locus">Hbal_1056</name>
</gene>
<dbReference type="Pfam" id="PF00430">
    <property type="entry name" value="ATP-synt_B"/>
    <property type="match status" value="1"/>
</dbReference>
<evidence type="ECO:0000256" key="3">
    <source>
        <dbReference type="ARBA" id="ARBA00022547"/>
    </source>
</evidence>
<evidence type="ECO:0000256" key="10">
    <source>
        <dbReference type="ARBA" id="ARBA00025198"/>
    </source>
</evidence>
<dbReference type="STRING" id="582402.Hbal_1056"/>
<keyword evidence="2 13" id="KW-0813">Transport</keyword>
<keyword evidence="4 13" id="KW-0812">Transmembrane</keyword>
<evidence type="ECO:0000256" key="4">
    <source>
        <dbReference type="ARBA" id="ARBA00022692"/>
    </source>
</evidence>